<protein>
    <submittedName>
        <fullName evidence="1">Uncharacterized protein</fullName>
    </submittedName>
</protein>
<evidence type="ECO:0000313" key="1">
    <source>
        <dbReference type="EMBL" id="KAF2147992.1"/>
    </source>
</evidence>
<dbReference type="SUPFAM" id="SSF52047">
    <property type="entry name" value="RNI-like"/>
    <property type="match status" value="1"/>
</dbReference>
<keyword evidence="2" id="KW-1185">Reference proteome</keyword>
<dbReference type="Gene3D" id="3.80.10.10">
    <property type="entry name" value="Ribonuclease Inhibitor"/>
    <property type="match status" value="1"/>
</dbReference>
<dbReference type="InterPro" id="IPR032675">
    <property type="entry name" value="LRR_dom_sf"/>
</dbReference>
<dbReference type="Proteomes" id="UP000799439">
    <property type="component" value="Unassembled WGS sequence"/>
</dbReference>
<reference evidence="1" key="1">
    <citation type="journal article" date="2020" name="Stud. Mycol.">
        <title>101 Dothideomycetes genomes: a test case for predicting lifestyles and emergence of pathogens.</title>
        <authorList>
            <person name="Haridas S."/>
            <person name="Albert R."/>
            <person name="Binder M."/>
            <person name="Bloem J."/>
            <person name="Labutti K."/>
            <person name="Salamov A."/>
            <person name="Andreopoulos B."/>
            <person name="Baker S."/>
            <person name="Barry K."/>
            <person name="Bills G."/>
            <person name="Bluhm B."/>
            <person name="Cannon C."/>
            <person name="Castanera R."/>
            <person name="Culley D."/>
            <person name="Daum C."/>
            <person name="Ezra D."/>
            <person name="Gonzalez J."/>
            <person name="Henrissat B."/>
            <person name="Kuo A."/>
            <person name="Liang C."/>
            <person name="Lipzen A."/>
            <person name="Lutzoni F."/>
            <person name="Magnuson J."/>
            <person name="Mondo S."/>
            <person name="Nolan M."/>
            <person name="Ohm R."/>
            <person name="Pangilinan J."/>
            <person name="Park H.-J."/>
            <person name="Ramirez L."/>
            <person name="Alfaro M."/>
            <person name="Sun H."/>
            <person name="Tritt A."/>
            <person name="Yoshinaga Y."/>
            <person name="Zwiers L.-H."/>
            <person name="Turgeon B."/>
            <person name="Goodwin S."/>
            <person name="Spatafora J."/>
            <person name="Crous P."/>
            <person name="Grigoriev I."/>
        </authorList>
    </citation>
    <scope>NUCLEOTIDE SEQUENCE</scope>
    <source>
        <strain evidence="1">CBS 260.36</strain>
    </source>
</reference>
<dbReference type="EMBL" id="ML996094">
    <property type="protein sequence ID" value="KAF2147992.1"/>
    <property type="molecule type" value="Genomic_DNA"/>
</dbReference>
<evidence type="ECO:0000313" key="2">
    <source>
        <dbReference type="Proteomes" id="UP000799439"/>
    </source>
</evidence>
<name>A0A9P4IUC2_9PEZI</name>
<dbReference type="AlphaFoldDB" id="A0A9P4IUC2"/>
<gene>
    <name evidence="1" type="ORF">K461DRAFT_298099</name>
</gene>
<comment type="caution">
    <text evidence="1">The sequence shown here is derived from an EMBL/GenBank/DDBJ whole genome shotgun (WGS) entry which is preliminary data.</text>
</comment>
<proteinExistence type="predicted"/>
<accession>A0A9P4IUC2</accession>
<organism evidence="1 2">
    <name type="scientific">Myriangium duriaei CBS 260.36</name>
    <dbReference type="NCBI Taxonomy" id="1168546"/>
    <lineage>
        <taxon>Eukaryota</taxon>
        <taxon>Fungi</taxon>
        <taxon>Dikarya</taxon>
        <taxon>Ascomycota</taxon>
        <taxon>Pezizomycotina</taxon>
        <taxon>Dothideomycetes</taxon>
        <taxon>Dothideomycetidae</taxon>
        <taxon>Myriangiales</taxon>
        <taxon>Myriangiaceae</taxon>
        <taxon>Myriangium</taxon>
    </lineage>
</organism>
<sequence length="492" mass="54598">MAQSATRTAISLPEILSAVLRNLYEDFKMGGDISIVACTRVASSWEFEANRYLWERCSMLRRPYNPEIRDLVKIEARRQQKYANYIRLLSFSSREDCWEGSCHVQIAHLSFLRLERLFLKGPGCLEIFQLDTTSPTTYLHPGLAEISIQTFQEPASLAISNEFVVGVATCCSALQQLDLNINHGGHNVSTEALGLVAQNCHRLTSLSLGAGLSTQMSLELFRILADCVSLQYLIVPELREDWTEHLCSGNVLPGEIFTSLHRLECRASSRALNQFLQFLLGLRMLDIEAQGGASTDMLDVIVKAGLTQLVELRLQLISNTIAQGPLLLQLAECNPNLHEISITCEQNGGSSLTIEDLDDAKIEQIVACLPQFTEIELSFNNKALTETSLLSLGLHCPFLRNCRLTAKMNFAKLVNEAPQGLWRELWDLTLESPVSGEGEEDQARAMTAETTQDIAKKLCALMPSLDMIHLQSDPDLEQTVDDLLHGTSSGSS</sequence>
<dbReference type="OrthoDB" id="5368161at2759"/>